<dbReference type="PROSITE" id="PS00211">
    <property type="entry name" value="ABC_TRANSPORTER_1"/>
    <property type="match status" value="1"/>
</dbReference>
<dbReference type="RefSeq" id="WP_379903194.1">
    <property type="nucleotide sequence ID" value="NZ_JBHRTR010000031.1"/>
</dbReference>
<dbReference type="CDD" id="cd03293">
    <property type="entry name" value="ABC_NrtD_SsuB_transporters"/>
    <property type="match status" value="1"/>
</dbReference>
<evidence type="ECO:0000313" key="6">
    <source>
        <dbReference type="EMBL" id="MFC3229207.1"/>
    </source>
</evidence>
<comment type="similarity">
    <text evidence="1">Belongs to the ABC transporter superfamily.</text>
</comment>
<reference evidence="7" key="1">
    <citation type="journal article" date="2019" name="Int. J. Syst. Evol. Microbiol.">
        <title>The Global Catalogue of Microorganisms (GCM) 10K type strain sequencing project: providing services to taxonomists for standard genome sequencing and annotation.</title>
        <authorList>
            <consortium name="The Broad Institute Genomics Platform"/>
            <consortium name="The Broad Institute Genome Sequencing Center for Infectious Disease"/>
            <person name="Wu L."/>
            <person name="Ma J."/>
        </authorList>
    </citation>
    <scope>NUCLEOTIDE SEQUENCE [LARGE SCALE GENOMIC DNA]</scope>
    <source>
        <strain evidence="7">KCTC 42964</strain>
    </source>
</reference>
<dbReference type="SMART" id="SM00382">
    <property type="entry name" value="AAA"/>
    <property type="match status" value="1"/>
</dbReference>
<dbReference type="InterPro" id="IPR003593">
    <property type="entry name" value="AAA+_ATPase"/>
</dbReference>
<proteinExistence type="inferred from homology"/>
<dbReference type="EMBL" id="JBHRTR010000031">
    <property type="protein sequence ID" value="MFC3229207.1"/>
    <property type="molecule type" value="Genomic_DNA"/>
</dbReference>
<dbReference type="InterPro" id="IPR027417">
    <property type="entry name" value="P-loop_NTPase"/>
</dbReference>
<dbReference type="Gene3D" id="3.40.50.300">
    <property type="entry name" value="P-loop containing nucleotide triphosphate hydrolases"/>
    <property type="match status" value="1"/>
</dbReference>
<keyword evidence="3" id="KW-0547">Nucleotide-binding</keyword>
<protein>
    <submittedName>
        <fullName evidence="6">ABC transporter ATP-binding protein</fullName>
    </submittedName>
</protein>
<dbReference type="InterPro" id="IPR003439">
    <property type="entry name" value="ABC_transporter-like_ATP-bd"/>
</dbReference>
<keyword evidence="4 6" id="KW-0067">ATP-binding</keyword>
<evidence type="ECO:0000256" key="3">
    <source>
        <dbReference type="ARBA" id="ARBA00022741"/>
    </source>
</evidence>
<evidence type="ECO:0000256" key="2">
    <source>
        <dbReference type="ARBA" id="ARBA00022448"/>
    </source>
</evidence>
<accession>A0ABV7L3J8</accession>
<name>A0ABV7L3J8_9PROT</name>
<dbReference type="Proteomes" id="UP001595528">
    <property type="component" value="Unassembled WGS sequence"/>
</dbReference>
<organism evidence="6 7">
    <name type="scientific">Marinibaculum pumilum</name>
    <dbReference type="NCBI Taxonomy" id="1766165"/>
    <lineage>
        <taxon>Bacteria</taxon>
        <taxon>Pseudomonadati</taxon>
        <taxon>Pseudomonadota</taxon>
        <taxon>Alphaproteobacteria</taxon>
        <taxon>Rhodospirillales</taxon>
        <taxon>Rhodospirillaceae</taxon>
        <taxon>Marinibaculum</taxon>
    </lineage>
</organism>
<evidence type="ECO:0000256" key="4">
    <source>
        <dbReference type="ARBA" id="ARBA00022840"/>
    </source>
</evidence>
<sequence>MAPTTAQAAQLGLQNLSVTYVNKRTQREVPALQDVSFDIRPQEFISIVGPSGCGKTTLLHVIAGLQQPTGGSVQTPTGTVTGPGRDRALVFQSPTLLPWRSVRDNIAYGLKLQGRVDAGTPERIDALVRLVGLEGFDRQYPHELSGGMQQRVNLARALAVSPEVLLMDEPFAALDAQTRELMQAELLRIWEREHKTVVFITHQIDEAVFLSDRVVVMSPHPGRLARIIDIDIERPRDLRVKRRPEFNAYVDEIWELISRPRSDGDDLSAAAE</sequence>
<dbReference type="InterPro" id="IPR017871">
    <property type="entry name" value="ABC_transporter-like_CS"/>
</dbReference>
<dbReference type="GO" id="GO:0005524">
    <property type="term" value="F:ATP binding"/>
    <property type="evidence" value="ECO:0007669"/>
    <property type="project" value="UniProtKB-KW"/>
</dbReference>
<dbReference type="SUPFAM" id="SSF52540">
    <property type="entry name" value="P-loop containing nucleoside triphosphate hydrolases"/>
    <property type="match status" value="1"/>
</dbReference>
<evidence type="ECO:0000256" key="1">
    <source>
        <dbReference type="ARBA" id="ARBA00005417"/>
    </source>
</evidence>
<dbReference type="Pfam" id="PF00005">
    <property type="entry name" value="ABC_tran"/>
    <property type="match status" value="1"/>
</dbReference>
<evidence type="ECO:0000259" key="5">
    <source>
        <dbReference type="PROSITE" id="PS50893"/>
    </source>
</evidence>
<evidence type="ECO:0000313" key="7">
    <source>
        <dbReference type="Proteomes" id="UP001595528"/>
    </source>
</evidence>
<feature type="domain" description="ABC transporter" evidence="5">
    <location>
        <begin position="13"/>
        <end position="244"/>
    </location>
</feature>
<dbReference type="InterPro" id="IPR050166">
    <property type="entry name" value="ABC_transporter_ATP-bind"/>
</dbReference>
<dbReference type="PANTHER" id="PTHR42788">
    <property type="entry name" value="TAURINE IMPORT ATP-BINDING PROTEIN-RELATED"/>
    <property type="match status" value="1"/>
</dbReference>
<keyword evidence="7" id="KW-1185">Reference proteome</keyword>
<gene>
    <name evidence="6" type="ORF">ACFOGJ_18315</name>
</gene>
<comment type="caution">
    <text evidence="6">The sequence shown here is derived from an EMBL/GenBank/DDBJ whole genome shotgun (WGS) entry which is preliminary data.</text>
</comment>
<dbReference type="PROSITE" id="PS50893">
    <property type="entry name" value="ABC_TRANSPORTER_2"/>
    <property type="match status" value="1"/>
</dbReference>
<keyword evidence="2" id="KW-0813">Transport</keyword>
<dbReference type="PANTHER" id="PTHR42788:SF13">
    <property type="entry name" value="ALIPHATIC SULFONATES IMPORT ATP-BINDING PROTEIN SSUB"/>
    <property type="match status" value="1"/>
</dbReference>